<dbReference type="EMBL" id="MU394361">
    <property type="protein sequence ID" value="KAI6082901.1"/>
    <property type="molecule type" value="Genomic_DNA"/>
</dbReference>
<evidence type="ECO:0000313" key="1">
    <source>
        <dbReference type="EMBL" id="KAI6082901.1"/>
    </source>
</evidence>
<protein>
    <submittedName>
        <fullName evidence="1">Glycoside hydrolase family 47 protein</fullName>
    </submittedName>
</protein>
<reference evidence="1 2" key="1">
    <citation type="journal article" date="2022" name="New Phytol.">
        <title>Ecological generalism drives hyperdiversity of secondary metabolite gene clusters in xylarialean endophytes.</title>
        <authorList>
            <person name="Franco M.E.E."/>
            <person name="Wisecaver J.H."/>
            <person name="Arnold A.E."/>
            <person name="Ju Y.M."/>
            <person name="Slot J.C."/>
            <person name="Ahrendt S."/>
            <person name="Moore L.P."/>
            <person name="Eastman K.E."/>
            <person name="Scott K."/>
            <person name="Konkel Z."/>
            <person name="Mondo S.J."/>
            <person name="Kuo A."/>
            <person name="Hayes R.D."/>
            <person name="Haridas S."/>
            <person name="Andreopoulos B."/>
            <person name="Riley R."/>
            <person name="LaButti K."/>
            <person name="Pangilinan J."/>
            <person name="Lipzen A."/>
            <person name="Amirebrahimi M."/>
            <person name="Yan J."/>
            <person name="Adam C."/>
            <person name="Keymanesh K."/>
            <person name="Ng V."/>
            <person name="Louie K."/>
            <person name="Northen T."/>
            <person name="Drula E."/>
            <person name="Henrissat B."/>
            <person name="Hsieh H.M."/>
            <person name="Youens-Clark K."/>
            <person name="Lutzoni F."/>
            <person name="Miadlikowska J."/>
            <person name="Eastwood D.C."/>
            <person name="Hamelin R.C."/>
            <person name="Grigoriev I.V."/>
            <person name="U'Ren J.M."/>
        </authorList>
    </citation>
    <scope>NUCLEOTIDE SEQUENCE [LARGE SCALE GENOMIC DNA]</scope>
    <source>
        <strain evidence="1 2">ER1909</strain>
    </source>
</reference>
<organism evidence="1 2">
    <name type="scientific">Hypoxylon rubiginosum</name>
    <dbReference type="NCBI Taxonomy" id="110542"/>
    <lineage>
        <taxon>Eukaryota</taxon>
        <taxon>Fungi</taxon>
        <taxon>Dikarya</taxon>
        <taxon>Ascomycota</taxon>
        <taxon>Pezizomycotina</taxon>
        <taxon>Sordariomycetes</taxon>
        <taxon>Xylariomycetidae</taxon>
        <taxon>Xylariales</taxon>
        <taxon>Hypoxylaceae</taxon>
        <taxon>Hypoxylon</taxon>
    </lineage>
</organism>
<keyword evidence="2" id="KW-1185">Reference proteome</keyword>
<name>A0ACC0CR77_9PEZI</name>
<gene>
    <name evidence="1" type="ORF">F4821DRAFT_263481</name>
</gene>
<accession>A0ACC0CR77</accession>
<dbReference type="Proteomes" id="UP001497680">
    <property type="component" value="Unassembled WGS sequence"/>
</dbReference>
<evidence type="ECO:0000313" key="2">
    <source>
        <dbReference type="Proteomes" id="UP001497680"/>
    </source>
</evidence>
<comment type="caution">
    <text evidence="1">The sequence shown here is derived from an EMBL/GenBank/DDBJ whole genome shotgun (WGS) entry which is preliminary data.</text>
</comment>
<keyword evidence="1" id="KW-0378">Hydrolase</keyword>
<proteinExistence type="predicted"/>
<sequence length="597" mass="66785">MGYQSRKYRNTLILVAGVLAIWWSVSAVFYGASKSGFAQLQRHMNSKVKPSLQPVNRSSFDWSSVPFRYPAGELTPLPTGGSSRPLPAVQANFAPEGSRASSVRDARRREVMEVFMGDWEAYKKYAWLKDALKPLSGGFQDQFSGWAATLVDSLDTLWIMGLRAEFDEAVDAVAGIDFGQSSSGRVNTFETNIRYLGGLMAAYDLSGREVLLAKAVELGDLLYGAFNTENRMPVDFIDFAAAKTGEGLTVEASVVSASPGTISLEFTRLSQLTGDSKYYDAISRVMDVFYKGQNKTRLPGLWPTMVSMSRQDVVSGYQFTLGGCADSVRFYVFCYDLYEYLPKTHALLGGHEPKYEAMSLGFMEAAKKLLFRPMIPGNESILMPSSGWVNTDEDIVLDNETEHLACFLGGAYALGGKLLNNREYVDIGAKLTLGCVYAYLAFPTGMMPERINMVPCKTWDDCKWDQTLFDEEKRKRPQYKEHLPQGFTTAKDPRYILRPEAIESVFIMYRVTGNPVYQELGWKMFTAIANGTKTETGAHAAVEDVTHAANLLPQSDYMESFWFAETLKYFYLLFCPPDIISLDKYVLNTEAHPFLRS</sequence>